<keyword evidence="4" id="KW-0560">Oxidoreductase</keyword>
<evidence type="ECO:0000313" key="7">
    <source>
        <dbReference type="Proteomes" id="UP000236546"/>
    </source>
</evidence>
<dbReference type="InterPro" id="IPR016167">
    <property type="entry name" value="FAD-bd_PCMH_sub1"/>
</dbReference>
<protein>
    <recommendedName>
        <fullName evidence="5">FAD-binding PCMH-type domain-containing protein</fullName>
    </recommendedName>
</protein>
<name>A0A2K0T984_9HYPO</name>
<dbReference type="PROSITE" id="PS51387">
    <property type="entry name" value="FAD_PCMH"/>
    <property type="match status" value="1"/>
</dbReference>
<proteinExistence type="inferred from homology"/>
<dbReference type="GO" id="GO:0071949">
    <property type="term" value="F:FAD binding"/>
    <property type="evidence" value="ECO:0007669"/>
    <property type="project" value="InterPro"/>
</dbReference>
<evidence type="ECO:0000256" key="3">
    <source>
        <dbReference type="ARBA" id="ARBA00022827"/>
    </source>
</evidence>
<dbReference type="Gene3D" id="3.40.462.20">
    <property type="match status" value="1"/>
</dbReference>
<accession>A0A2K0T984</accession>
<dbReference type="EMBL" id="MTYH01000051">
    <property type="protein sequence ID" value="PNP42085.1"/>
    <property type="molecule type" value="Genomic_DNA"/>
</dbReference>
<keyword evidence="2" id="KW-0285">Flavoprotein</keyword>
<dbReference type="SUPFAM" id="SSF56176">
    <property type="entry name" value="FAD-binding/transporter-associated domain-like"/>
    <property type="match status" value="1"/>
</dbReference>
<feature type="domain" description="FAD-binding PCMH-type" evidence="5">
    <location>
        <begin position="58"/>
        <end position="235"/>
    </location>
</feature>
<evidence type="ECO:0000256" key="2">
    <source>
        <dbReference type="ARBA" id="ARBA00022630"/>
    </source>
</evidence>
<dbReference type="InterPro" id="IPR006094">
    <property type="entry name" value="Oxid_FAD_bind_N"/>
</dbReference>
<comment type="caution">
    <text evidence="6">The sequence shown here is derived from an EMBL/GenBank/DDBJ whole genome shotgun (WGS) entry which is preliminary data.</text>
</comment>
<dbReference type="PANTHER" id="PTHR42973">
    <property type="entry name" value="BINDING OXIDOREDUCTASE, PUTATIVE (AFU_ORTHOLOGUE AFUA_1G17690)-RELATED"/>
    <property type="match status" value="1"/>
</dbReference>
<reference evidence="6 7" key="1">
    <citation type="submission" date="2017-02" db="EMBL/GenBank/DDBJ databases">
        <title>Genomes of Trichoderma spp. with biocontrol activity.</title>
        <authorList>
            <person name="Gardiner D."/>
            <person name="Kazan K."/>
            <person name="Vos C."/>
            <person name="Harvey P."/>
        </authorList>
    </citation>
    <scope>NUCLEOTIDE SEQUENCE [LARGE SCALE GENOMIC DNA]</scope>
    <source>
        <strain evidence="6 7">A5MH</strain>
    </source>
</reference>
<dbReference type="InterPro" id="IPR016169">
    <property type="entry name" value="FAD-bd_PCMH_sub2"/>
</dbReference>
<evidence type="ECO:0000256" key="4">
    <source>
        <dbReference type="ARBA" id="ARBA00023002"/>
    </source>
</evidence>
<dbReference type="AlphaFoldDB" id="A0A2K0T984"/>
<dbReference type="Pfam" id="PF08031">
    <property type="entry name" value="BBE"/>
    <property type="match status" value="1"/>
</dbReference>
<dbReference type="PANTHER" id="PTHR42973:SF22">
    <property type="entry name" value="FAD-BINDING PCMH-TYPE DOMAIN-CONTAINING PROTEIN-RELATED"/>
    <property type="match status" value="1"/>
</dbReference>
<sequence>MSPSPPSTATRHLTHEYNRQIQTLLSMLLSTLGPEKVFYPGSDGYSSSNASYFAQQQSQLRPVAVISPTYAEDVAEAVRLLSSAEDQDGKPVRIAIRSGGHAVDAGAANVDGGVTIDLSRLNSIEVSEDRKTVSIGPGAKWGQVYDKLDAIGLSVAGCRSAPVGVGGLTLGGGISYFSPRFGWTCDTVTNFQVVLADGSIVNANEKENEDLLIALRGGSNNFGVVTRFDFAAFEQGQIWGGSLFHTLDTIDDNLRAFQDFASAEDYDEYASLITSFGYAAGRGAGIVHSVEYTKPAESLPVFEPFLQIPNVMSTMRLAGMGEISREQAVYCPYGLRQFSLQTTHGANLQVLKTVFSCWKKSISVVEDVANIVWSISLEPLPTIFYKRSGTTNSLGLADRNKPLVITLLTAMWTDEADDTKVEKTARKMLVDIETKAKELGEYDPFVYVNYAAPWQDPIASYGKESIERLKKVRQRVDPKGVFTHRVTGAFKLPA</sequence>
<dbReference type="InterPro" id="IPR016166">
    <property type="entry name" value="FAD-bd_PCMH"/>
</dbReference>
<dbReference type="Gene3D" id="3.30.43.10">
    <property type="entry name" value="Uridine Diphospho-n-acetylenolpyruvylglucosamine Reductase, domain 2"/>
    <property type="match status" value="1"/>
</dbReference>
<dbReference type="InterPro" id="IPR012951">
    <property type="entry name" value="BBE"/>
</dbReference>
<dbReference type="OrthoDB" id="2151789at2759"/>
<comment type="similarity">
    <text evidence="1">Belongs to the oxygen-dependent FAD-linked oxidoreductase family.</text>
</comment>
<dbReference type="GO" id="GO:0016491">
    <property type="term" value="F:oxidoreductase activity"/>
    <property type="evidence" value="ECO:0007669"/>
    <property type="project" value="UniProtKB-KW"/>
</dbReference>
<evidence type="ECO:0000259" key="5">
    <source>
        <dbReference type="PROSITE" id="PS51387"/>
    </source>
</evidence>
<organism evidence="6 7">
    <name type="scientific">Trichoderma gamsii</name>
    <dbReference type="NCBI Taxonomy" id="398673"/>
    <lineage>
        <taxon>Eukaryota</taxon>
        <taxon>Fungi</taxon>
        <taxon>Dikarya</taxon>
        <taxon>Ascomycota</taxon>
        <taxon>Pezizomycotina</taxon>
        <taxon>Sordariomycetes</taxon>
        <taxon>Hypocreomycetidae</taxon>
        <taxon>Hypocreales</taxon>
        <taxon>Hypocreaceae</taxon>
        <taxon>Trichoderma</taxon>
    </lineage>
</organism>
<evidence type="ECO:0000313" key="6">
    <source>
        <dbReference type="EMBL" id="PNP42085.1"/>
    </source>
</evidence>
<evidence type="ECO:0000256" key="1">
    <source>
        <dbReference type="ARBA" id="ARBA00005466"/>
    </source>
</evidence>
<dbReference type="Proteomes" id="UP000236546">
    <property type="component" value="Unassembled WGS sequence"/>
</dbReference>
<dbReference type="InterPro" id="IPR036318">
    <property type="entry name" value="FAD-bd_PCMH-like_sf"/>
</dbReference>
<dbReference type="Gene3D" id="3.30.465.10">
    <property type="match status" value="1"/>
</dbReference>
<keyword evidence="3" id="KW-0274">FAD</keyword>
<dbReference type="Pfam" id="PF01565">
    <property type="entry name" value="FAD_binding_4"/>
    <property type="match status" value="1"/>
</dbReference>
<gene>
    <name evidence="6" type="ORF">TGAMA5MH_05766</name>
</gene>
<dbReference type="InterPro" id="IPR050416">
    <property type="entry name" value="FAD-linked_Oxidoreductase"/>
</dbReference>